<keyword evidence="2" id="KW-0472">Membrane</keyword>
<keyword evidence="2" id="KW-1133">Transmembrane helix</keyword>
<feature type="transmembrane region" description="Helical" evidence="2">
    <location>
        <begin position="60"/>
        <end position="80"/>
    </location>
</feature>
<evidence type="ECO:0000256" key="2">
    <source>
        <dbReference type="SAM" id="Phobius"/>
    </source>
</evidence>
<dbReference type="EMBL" id="MK500495">
    <property type="protein sequence ID" value="QBK90655.1"/>
    <property type="molecule type" value="Genomic_DNA"/>
</dbReference>
<organism evidence="3">
    <name type="scientific">Pithovirus LCPAC104</name>
    <dbReference type="NCBI Taxonomy" id="2506589"/>
    <lineage>
        <taxon>Viruses</taxon>
        <taxon>Pithoviruses</taxon>
    </lineage>
</organism>
<feature type="transmembrane region" description="Helical" evidence="2">
    <location>
        <begin position="105"/>
        <end position="126"/>
    </location>
</feature>
<proteinExistence type="predicted"/>
<reference evidence="3" key="1">
    <citation type="journal article" date="2019" name="MBio">
        <title>Virus Genomes from Deep Sea Sediments Expand the Ocean Megavirome and Support Independent Origins of Viral Gigantism.</title>
        <authorList>
            <person name="Backstrom D."/>
            <person name="Yutin N."/>
            <person name="Jorgensen S.L."/>
            <person name="Dharamshi J."/>
            <person name="Homa F."/>
            <person name="Zaremba-Niedwiedzka K."/>
            <person name="Spang A."/>
            <person name="Wolf Y.I."/>
            <person name="Koonin E.V."/>
            <person name="Ettema T.J."/>
        </authorList>
    </citation>
    <scope>NUCLEOTIDE SEQUENCE</scope>
</reference>
<gene>
    <name evidence="3" type="ORF">LCPAC104_01520</name>
</gene>
<name>A0A481Z559_9VIRU</name>
<feature type="region of interest" description="Disordered" evidence="1">
    <location>
        <begin position="1"/>
        <end position="20"/>
    </location>
</feature>
<keyword evidence="2" id="KW-0812">Transmembrane</keyword>
<sequence>MAATRTLSQLGAGTEESTGSGISDNCKEFYHKTCEVKTGDHACTEGCGHHKQGYGGGGGYWAWGFLWFIILVIIIWLILWTTKAEFVQKKDDHDECFGEVDAGKVLLWSIVIAIIIIIIIAIILAACGGWDSDY</sequence>
<evidence type="ECO:0000256" key="1">
    <source>
        <dbReference type="SAM" id="MobiDB-lite"/>
    </source>
</evidence>
<evidence type="ECO:0000313" key="3">
    <source>
        <dbReference type="EMBL" id="QBK90655.1"/>
    </source>
</evidence>
<accession>A0A481Z559</accession>
<protein>
    <submittedName>
        <fullName evidence="3">Membrane protein</fullName>
    </submittedName>
</protein>